<name>A0A8H4QG22_9HELO</name>
<keyword evidence="5" id="KW-0804">Transcription</keyword>
<dbReference type="AlphaFoldDB" id="A0A8H4QG22"/>
<dbReference type="PANTHER" id="PTHR36206:SF12">
    <property type="entry name" value="ASPERCRYPTIN BIOSYNTHESIS CLUSTER-SPECIFIC TRANSCRIPTION REGULATOR ATNN-RELATED"/>
    <property type="match status" value="1"/>
</dbReference>
<organism evidence="7 8">
    <name type="scientific">Cudoniella acicularis</name>
    <dbReference type="NCBI Taxonomy" id="354080"/>
    <lineage>
        <taxon>Eukaryota</taxon>
        <taxon>Fungi</taxon>
        <taxon>Dikarya</taxon>
        <taxon>Ascomycota</taxon>
        <taxon>Pezizomycotina</taxon>
        <taxon>Leotiomycetes</taxon>
        <taxon>Helotiales</taxon>
        <taxon>Tricladiaceae</taxon>
        <taxon>Cudoniella</taxon>
    </lineage>
</organism>
<keyword evidence="1" id="KW-0479">Metal-binding</keyword>
<evidence type="ECO:0000256" key="1">
    <source>
        <dbReference type="ARBA" id="ARBA00022723"/>
    </source>
</evidence>
<dbReference type="InterPro" id="IPR052360">
    <property type="entry name" value="Transcr_Regulatory_Proteins"/>
</dbReference>
<reference evidence="7 8" key="1">
    <citation type="submission" date="2020-03" db="EMBL/GenBank/DDBJ databases">
        <title>Draft Genome Sequence of Cudoniella acicularis.</title>
        <authorList>
            <person name="Buettner E."/>
            <person name="Kellner H."/>
        </authorList>
    </citation>
    <scope>NUCLEOTIDE SEQUENCE [LARGE SCALE GENOMIC DNA]</scope>
    <source>
        <strain evidence="7 8">DSM 108380</strain>
    </source>
</reference>
<evidence type="ECO:0000256" key="6">
    <source>
        <dbReference type="ARBA" id="ARBA00023242"/>
    </source>
</evidence>
<evidence type="ECO:0000256" key="5">
    <source>
        <dbReference type="ARBA" id="ARBA00023163"/>
    </source>
</evidence>
<dbReference type="OrthoDB" id="416217at2759"/>
<dbReference type="InterPro" id="IPR021858">
    <property type="entry name" value="Fun_TF"/>
</dbReference>
<protein>
    <submittedName>
        <fullName evidence="7">Uncharacterized protein</fullName>
    </submittedName>
</protein>
<dbReference type="GO" id="GO:0046872">
    <property type="term" value="F:metal ion binding"/>
    <property type="evidence" value="ECO:0007669"/>
    <property type="project" value="UniProtKB-KW"/>
</dbReference>
<gene>
    <name evidence="7" type="ORF">G7Y89_g15737</name>
</gene>
<keyword evidence="6" id="KW-0539">Nucleus</keyword>
<evidence type="ECO:0000256" key="2">
    <source>
        <dbReference type="ARBA" id="ARBA00022833"/>
    </source>
</evidence>
<evidence type="ECO:0000313" key="7">
    <source>
        <dbReference type="EMBL" id="KAF4610382.1"/>
    </source>
</evidence>
<keyword evidence="2" id="KW-0862">Zinc</keyword>
<evidence type="ECO:0000313" key="8">
    <source>
        <dbReference type="Proteomes" id="UP000566819"/>
    </source>
</evidence>
<dbReference type="Proteomes" id="UP000566819">
    <property type="component" value="Unassembled WGS sequence"/>
</dbReference>
<dbReference type="EMBL" id="JAAMPI010002642">
    <property type="protein sequence ID" value="KAF4610382.1"/>
    <property type="molecule type" value="Genomic_DNA"/>
</dbReference>
<dbReference type="PANTHER" id="PTHR36206">
    <property type="entry name" value="ASPERCRYPTIN BIOSYNTHESIS CLUSTER-SPECIFIC TRANSCRIPTION REGULATOR ATNN-RELATED"/>
    <property type="match status" value="1"/>
</dbReference>
<evidence type="ECO:0000256" key="3">
    <source>
        <dbReference type="ARBA" id="ARBA00023015"/>
    </source>
</evidence>
<keyword evidence="4" id="KW-0238">DNA-binding</keyword>
<accession>A0A8H4QG22</accession>
<proteinExistence type="predicted"/>
<dbReference type="GO" id="GO:0003677">
    <property type="term" value="F:DNA binding"/>
    <property type="evidence" value="ECO:0007669"/>
    <property type="project" value="UniProtKB-KW"/>
</dbReference>
<keyword evidence="3" id="KW-0805">Transcription regulation</keyword>
<keyword evidence="8" id="KW-1185">Reference proteome</keyword>
<evidence type="ECO:0000256" key="4">
    <source>
        <dbReference type="ARBA" id="ARBA00023125"/>
    </source>
</evidence>
<sequence length="200" mass="21931">MSISTQPTSLPLHLRNLTHAEAAHYDYFRLICAQDFALSLNSALWATLLPQTAHREPSIYHAALAIAALSKDAYSPRPRLSRDTIASSNCNFATEFAITHYNLAIRTLNGALKAGSACAELALLACILFIYVEAFQGCRMGGEGEGVPHLVKAHINGGLAIVRSLKLRDPEASTKIEYLETALHHTRNQIEQLEQFSFGL</sequence>
<dbReference type="Pfam" id="PF11951">
    <property type="entry name" value="Fungal_trans_2"/>
    <property type="match status" value="1"/>
</dbReference>
<comment type="caution">
    <text evidence="7">The sequence shown here is derived from an EMBL/GenBank/DDBJ whole genome shotgun (WGS) entry which is preliminary data.</text>
</comment>